<organism evidence="1 2">
    <name type="scientific">Listeria booriae</name>
    <dbReference type="NCBI Taxonomy" id="1552123"/>
    <lineage>
        <taxon>Bacteria</taxon>
        <taxon>Bacillati</taxon>
        <taxon>Bacillota</taxon>
        <taxon>Bacilli</taxon>
        <taxon>Bacillales</taxon>
        <taxon>Listeriaceae</taxon>
        <taxon>Listeria</taxon>
    </lineage>
</organism>
<evidence type="ECO:0000313" key="2">
    <source>
        <dbReference type="Proteomes" id="UP000547643"/>
    </source>
</evidence>
<comment type="caution">
    <text evidence="1">The sequence shown here is derived from an EMBL/GenBank/DDBJ whole genome shotgun (WGS) entry which is preliminary data.</text>
</comment>
<dbReference type="AlphaFoldDB" id="A0A7X0XR40"/>
<dbReference type="Proteomes" id="UP000547643">
    <property type="component" value="Unassembled WGS sequence"/>
</dbReference>
<protein>
    <recommendedName>
        <fullName evidence="3">YokE-like PH domain-containing protein</fullName>
    </recommendedName>
</protein>
<evidence type="ECO:0008006" key="3">
    <source>
        <dbReference type="Google" id="ProtNLM"/>
    </source>
</evidence>
<sequence>MVLKLEDITAYINSIGYSSNKECIILGTAMPTGFSYALFGAVSVLDLKYNVLQLNDSGIIIIPISSTSGKIIEGEYIVIPKEEVTDIKFSKGMLGYTLEVVTSKGNLKFKVRKKMLGANWHSANLENILKN</sequence>
<accession>A0A7X0XR40</accession>
<proteinExistence type="predicted"/>
<dbReference type="RefSeq" id="WP_185495013.1">
    <property type="nucleotide sequence ID" value="NZ_JAARUV010000002.1"/>
</dbReference>
<dbReference type="EMBL" id="JAARUV010000002">
    <property type="protein sequence ID" value="MBC1779026.1"/>
    <property type="molecule type" value="Genomic_DNA"/>
</dbReference>
<name>A0A7X0XR40_9LIST</name>
<reference evidence="1 2" key="1">
    <citation type="submission" date="2020-03" db="EMBL/GenBank/DDBJ databases">
        <title>Soil Listeria distribution.</title>
        <authorList>
            <person name="Liao J."/>
            <person name="Wiedmann M."/>
        </authorList>
    </citation>
    <scope>NUCLEOTIDE SEQUENCE [LARGE SCALE GENOMIC DNA]</scope>
    <source>
        <strain evidence="1 2">FSL L7-1017</strain>
    </source>
</reference>
<gene>
    <name evidence="1" type="ORF">HCA46_09270</name>
</gene>
<evidence type="ECO:0000313" key="1">
    <source>
        <dbReference type="EMBL" id="MBC1779026.1"/>
    </source>
</evidence>